<feature type="transmembrane region" description="Helical" evidence="2">
    <location>
        <begin position="276"/>
        <end position="300"/>
    </location>
</feature>
<dbReference type="Proteomes" id="UP000004931">
    <property type="component" value="Unassembled WGS sequence"/>
</dbReference>
<feature type="transmembrane region" description="Helical" evidence="2">
    <location>
        <begin position="216"/>
        <end position="235"/>
    </location>
</feature>
<feature type="transmembrane region" description="Helical" evidence="2">
    <location>
        <begin position="312"/>
        <end position="330"/>
    </location>
</feature>
<dbReference type="InterPro" id="IPR036259">
    <property type="entry name" value="MFS_trans_sf"/>
</dbReference>
<dbReference type="Pfam" id="PF13347">
    <property type="entry name" value="MFS_2"/>
    <property type="match status" value="1"/>
</dbReference>
<sequence>MINKQNDDERHIAIMSIFPTTQRLTALTKLIFGLGAVGEVVYLGLFNGFITIYYNQVLGLSNTLIGLAIMLAMIGDAVTDPIVGIVSDSWKSKHGRRHPFLFIAPIPLAIALFFIFNPPDIFLQGASGASQISLFVWLAIWTILSRGFLTLYSVPHLALGGELSKDQHQRSQLFSANTVVGYVTGASFAFVLWSYFFAGERIRESDGQLVPGHLDAAAYGPVIFLACALIIIAIWTSAMGTYKYVPQLSQPKSIGQKLSLPIFLQQILSTMKNRNYVVLIAGYFFLMLASGIYDTLIVFINTYFWELKPEQIRWLGLIGAPGAMIGALSAPALMQRFDRRPVLLGALGGAALFAQLVVNARLMGWMPANHEPELLPLLLANTAGFTLSLGLGSVAVMSMIGDLIDENELQGGHRQEGLYYSARSFFAKAAYSFGHFFAGIALDLFVRLPFDAVPGQLPDDTLMRLGIIAGPVMGASLIFSIAIYARYNLNRDRHAEIIAAINAKSVASEDPIEEKLIINT</sequence>
<keyword evidence="2" id="KW-1133">Transmembrane helix</keyword>
<evidence type="ECO:0000313" key="4">
    <source>
        <dbReference type="Proteomes" id="UP000004931"/>
    </source>
</evidence>
<evidence type="ECO:0000313" key="3">
    <source>
        <dbReference type="EMBL" id="EAW30923.1"/>
    </source>
</evidence>
<comment type="caution">
    <text evidence="3">The sequence shown here is derived from an EMBL/GenBank/DDBJ whole genome shotgun (WGS) entry which is preliminary data.</text>
</comment>
<dbReference type="EMBL" id="AAVT01000005">
    <property type="protein sequence ID" value="EAW30923.1"/>
    <property type="molecule type" value="Genomic_DNA"/>
</dbReference>
<feature type="transmembrane region" description="Helical" evidence="2">
    <location>
        <begin position="30"/>
        <end position="54"/>
    </location>
</feature>
<keyword evidence="4" id="KW-1185">Reference proteome</keyword>
<reference evidence="3 4" key="1">
    <citation type="journal article" date="2010" name="J. Bacteriol.">
        <title>Genome sequence of the oligotrophic marine Gammaproteobacterium HTCC2143, isolated from the Oregon Coast.</title>
        <authorList>
            <person name="Oh H.M."/>
            <person name="Kang I."/>
            <person name="Ferriera S."/>
            <person name="Giovannoni S.J."/>
            <person name="Cho J.C."/>
        </authorList>
    </citation>
    <scope>NUCLEOTIDE SEQUENCE [LARGE SCALE GENOMIC DNA]</scope>
    <source>
        <strain evidence="3 4">HTCC2143</strain>
    </source>
</reference>
<dbReference type="InterPro" id="IPR039672">
    <property type="entry name" value="MFS_2"/>
</dbReference>
<comment type="similarity">
    <text evidence="1">Belongs to the sodium:galactoside symporter (TC 2.A.2) family.</text>
</comment>
<feature type="transmembrane region" description="Helical" evidence="2">
    <location>
        <begin position="173"/>
        <end position="196"/>
    </location>
</feature>
<dbReference type="SUPFAM" id="SSF103473">
    <property type="entry name" value="MFS general substrate transporter"/>
    <property type="match status" value="1"/>
</dbReference>
<dbReference type="AlphaFoldDB" id="A0YDN9"/>
<evidence type="ECO:0000256" key="1">
    <source>
        <dbReference type="ARBA" id="ARBA00009617"/>
    </source>
</evidence>
<protein>
    <submittedName>
        <fullName evidence="3">Sugar transporter</fullName>
    </submittedName>
</protein>
<organism evidence="3 4">
    <name type="scientific">marine gamma proteobacterium HTCC2143</name>
    <dbReference type="NCBI Taxonomy" id="247633"/>
    <lineage>
        <taxon>Bacteria</taxon>
        <taxon>Pseudomonadati</taxon>
        <taxon>Pseudomonadota</taxon>
        <taxon>Gammaproteobacteria</taxon>
        <taxon>Cellvibrionales</taxon>
        <taxon>Spongiibacteraceae</taxon>
        <taxon>BD1-7 clade</taxon>
    </lineage>
</organism>
<accession>A0YDN9</accession>
<dbReference type="eggNOG" id="COG2211">
    <property type="taxonomic scope" value="Bacteria"/>
</dbReference>
<keyword evidence="3" id="KW-0813">Transport</keyword>
<feature type="transmembrane region" description="Helical" evidence="2">
    <location>
        <begin position="60"/>
        <end position="78"/>
    </location>
</feature>
<dbReference type="PANTHER" id="PTHR11328:SF24">
    <property type="entry name" value="MAJOR FACILITATOR SUPERFAMILY (MFS) PROFILE DOMAIN-CONTAINING PROTEIN"/>
    <property type="match status" value="1"/>
</dbReference>
<name>A0YDN9_9GAMM</name>
<dbReference type="GO" id="GO:0015293">
    <property type="term" value="F:symporter activity"/>
    <property type="evidence" value="ECO:0007669"/>
    <property type="project" value="InterPro"/>
</dbReference>
<dbReference type="Gene3D" id="1.20.1250.20">
    <property type="entry name" value="MFS general substrate transporter like domains"/>
    <property type="match status" value="2"/>
</dbReference>
<feature type="transmembrane region" description="Helical" evidence="2">
    <location>
        <begin position="383"/>
        <end position="404"/>
    </location>
</feature>
<feature type="transmembrane region" description="Helical" evidence="2">
    <location>
        <begin position="465"/>
        <end position="485"/>
    </location>
</feature>
<dbReference type="OrthoDB" id="181905at2"/>
<evidence type="ECO:0000256" key="2">
    <source>
        <dbReference type="SAM" id="Phobius"/>
    </source>
</evidence>
<feature type="transmembrane region" description="Helical" evidence="2">
    <location>
        <begin position="99"/>
        <end position="116"/>
    </location>
</feature>
<feature type="transmembrane region" description="Helical" evidence="2">
    <location>
        <begin position="128"/>
        <end position="152"/>
    </location>
</feature>
<dbReference type="PANTHER" id="PTHR11328">
    <property type="entry name" value="MAJOR FACILITATOR SUPERFAMILY DOMAIN-CONTAINING PROTEIN"/>
    <property type="match status" value="1"/>
</dbReference>
<gene>
    <name evidence="3" type="ORF">GP2143_10012</name>
</gene>
<proteinExistence type="inferred from homology"/>
<feature type="transmembrane region" description="Helical" evidence="2">
    <location>
        <begin position="342"/>
        <end position="363"/>
    </location>
</feature>
<dbReference type="GO" id="GO:0005886">
    <property type="term" value="C:plasma membrane"/>
    <property type="evidence" value="ECO:0007669"/>
    <property type="project" value="TreeGrafter"/>
</dbReference>
<keyword evidence="3" id="KW-0762">Sugar transport</keyword>
<feature type="transmembrane region" description="Helical" evidence="2">
    <location>
        <begin position="425"/>
        <end position="445"/>
    </location>
</feature>
<keyword evidence="2" id="KW-0812">Transmembrane</keyword>
<dbReference type="GO" id="GO:0008643">
    <property type="term" value="P:carbohydrate transport"/>
    <property type="evidence" value="ECO:0007669"/>
    <property type="project" value="InterPro"/>
</dbReference>
<keyword evidence="2" id="KW-0472">Membrane</keyword>